<evidence type="ECO:0000256" key="4">
    <source>
        <dbReference type="ARBA" id="ARBA00022432"/>
    </source>
</evidence>
<evidence type="ECO:0000313" key="14">
    <source>
        <dbReference type="EMBL" id="RIJ50686.1"/>
    </source>
</evidence>
<evidence type="ECO:0000256" key="6">
    <source>
        <dbReference type="ARBA" id="ARBA00022723"/>
    </source>
</evidence>
<evidence type="ECO:0000259" key="13">
    <source>
        <dbReference type="Pfam" id="PF03315"/>
    </source>
</evidence>
<dbReference type="GO" id="GO:0003941">
    <property type="term" value="F:L-serine ammonia-lyase activity"/>
    <property type="evidence" value="ECO:0007669"/>
    <property type="project" value="UniProtKB-UniRule"/>
</dbReference>
<dbReference type="InterPro" id="IPR004644">
    <property type="entry name" value="Fe-S_L-Ser_mono"/>
</dbReference>
<dbReference type="Gene3D" id="3.30.1330.90">
    <property type="entry name" value="D-3-phosphoglycerate dehydrogenase, domain 3"/>
    <property type="match status" value="2"/>
</dbReference>
<comment type="cofactor">
    <cofactor evidence="1 11">
        <name>[4Fe-4S] cluster</name>
        <dbReference type="ChEBI" id="CHEBI:49883"/>
    </cofactor>
</comment>
<evidence type="ECO:0000256" key="3">
    <source>
        <dbReference type="ARBA" id="ARBA00008636"/>
    </source>
</evidence>
<keyword evidence="6 11" id="KW-0479">Metal-binding</keyword>
<dbReference type="GO" id="GO:0006094">
    <property type="term" value="P:gluconeogenesis"/>
    <property type="evidence" value="ECO:0007669"/>
    <property type="project" value="UniProtKB-KW"/>
</dbReference>
<dbReference type="EMBL" id="QWGR01000001">
    <property type="protein sequence ID" value="RIJ50686.1"/>
    <property type="molecule type" value="Genomic_DNA"/>
</dbReference>
<dbReference type="PANTHER" id="PTHR30182:SF1">
    <property type="entry name" value="L-SERINE DEHYDRATASE 1"/>
    <property type="match status" value="1"/>
</dbReference>
<keyword evidence="7 11" id="KW-0408">Iron</keyword>
<evidence type="ECO:0000256" key="7">
    <source>
        <dbReference type="ARBA" id="ARBA00023004"/>
    </source>
</evidence>
<keyword evidence="9 11" id="KW-0456">Lyase</keyword>
<keyword evidence="15" id="KW-1185">Reference proteome</keyword>
<reference evidence="14 15" key="1">
    <citation type="submission" date="2018-08" db="EMBL/GenBank/DDBJ databases">
        <title>Pallidiluteibacterium maritimus gen. nov., sp. nov., isolated from coastal sediment.</title>
        <authorList>
            <person name="Zhou L.Y."/>
        </authorList>
    </citation>
    <scope>NUCLEOTIDE SEQUENCE [LARGE SCALE GENOMIC DNA]</scope>
    <source>
        <strain evidence="14 15">XSD2</strain>
    </source>
</reference>
<name>A0A399T2W6_9BACT</name>
<accession>A0A399T2W6</accession>
<comment type="pathway">
    <text evidence="2">Carbohydrate biosynthesis; gluconeogenesis.</text>
</comment>
<dbReference type="Proteomes" id="UP000265926">
    <property type="component" value="Unassembled WGS sequence"/>
</dbReference>
<evidence type="ECO:0000256" key="5">
    <source>
        <dbReference type="ARBA" id="ARBA00022485"/>
    </source>
</evidence>
<dbReference type="GO" id="GO:0051539">
    <property type="term" value="F:4 iron, 4 sulfur cluster binding"/>
    <property type="evidence" value="ECO:0007669"/>
    <property type="project" value="UniProtKB-UniRule"/>
</dbReference>
<sequence>MESIKEIYKIGHGPSSSHTMGPKKAAVKFLEKTPGASRFEVILYGSLAATGKGHLTDYVIEQTFAGRELKILWEPKTFLPRHPNALKFTAFDSTDAVLDEWTCYSVGGGALIDDFTESETTSIYPHSTMQEIMTWCNRNEKQFWEYVEEYEGADIWDFLDEVWEVMLASIKRGLATDGNLPGGLRLPRKAASFNVKGQNFATPFKRRSQLFSFALAVSEENASGGKIVAAPTCGACGVLPAVLQYFRKVHKMEKKTILRALATAGLIGNIVKTNASISGAEVGCQGEVGTACAMASGAATQMMGGSINQIEYSAEMGLEHHLGLTCDPVAGLVQIPCIERNAFAAERAVAHNNYSLLTDGRHRISFDEVVETMYNTGIDLQSKYRETSEGGLAHFDALPKC</sequence>
<dbReference type="InterPro" id="IPR005130">
    <property type="entry name" value="Ser_deHydtase-like_asu"/>
</dbReference>
<dbReference type="NCBIfam" id="TIGR00720">
    <property type="entry name" value="sda_mono"/>
    <property type="match status" value="1"/>
</dbReference>
<evidence type="ECO:0000256" key="2">
    <source>
        <dbReference type="ARBA" id="ARBA00004742"/>
    </source>
</evidence>
<organism evidence="14 15">
    <name type="scientific">Maribellus luteus</name>
    <dbReference type="NCBI Taxonomy" id="2305463"/>
    <lineage>
        <taxon>Bacteria</taxon>
        <taxon>Pseudomonadati</taxon>
        <taxon>Bacteroidota</taxon>
        <taxon>Bacteroidia</taxon>
        <taxon>Marinilabiliales</taxon>
        <taxon>Prolixibacteraceae</taxon>
        <taxon>Maribellus</taxon>
    </lineage>
</organism>
<dbReference type="InterPro" id="IPR005131">
    <property type="entry name" value="Ser_deHydtase_bsu"/>
</dbReference>
<keyword evidence="4 11" id="KW-0312">Gluconeogenesis</keyword>
<dbReference type="GO" id="GO:0046872">
    <property type="term" value="F:metal ion binding"/>
    <property type="evidence" value="ECO:0007669"/>
    <property type="project" value="UniProtKB-KW"/>
</dbReference>
<keyword evidence="5 11" id="KW-0004">4Fe-4S</keyword>
<evidence type="ECO:0000313" key="15">
    <source>
        <dbReference type="Proteomes" id="UP000265926"/>
    </source>
</evidence>
<comment type="similarity">
    <text evidence="3 11">Belongs to the iron-sulfur dependent L-serine dehydratase family.</text>
</comment>
<dbReference type="EC" id="4.3.1.17" evidence="11"/>
<feature type="domain" description="Serine dehydratase beta chain" evidence="13">
    <location>
        <begin position="3"/>
        <end position="62"/>
    </location>
</feature>
<evidence type="ECO:0000256" key="11">
    <source>
        <dbReference type="RuleBase" id="RU366059"/>
    </source>
</evidence>
<keyword evidence="8 11" id="KW-0411">Iron-sulfur</keyword>
<dbReference type="Pfam" id="PF03315">
    <property type="entry name" value="SDH_beta"/>
    <property type="match status" value="2"/>
</dbReference>
<dbReference type="SUPFAM" id="SSF143548">
    <property type="entry name" value="Serine metabolism enzymes domain"/>
    <property type="match status" value="1"/>
</dbReference>
<dbReference type="InterPro" id="IPR051318">
    <property type="entry name" value="Fe-S_L-Ser"/>
</dbReference>
<dbReference type="AlphaFoldDB" id="A0A399T2W6"/>
<dbReference type="InterPro" id="IPR029009">
    <property type="entry name" value="ASB_dom_sf"/>
</dbReference>
<gene>
    <name evidence="14" type="ORF">D1614_01795</name>
</gene>
<feature type="domain" description="Serine dehydratase beta chain" evidence="13">
    <location>
        <begin position="69"/>
        <end position="113"/>
    </location>
</feature>
<dbReference type="Pfam" id="PF03313">
    <property type="entry name" value="SDH_alpha"/>
    <property type="match status" value="1"/>
</dbReference>
<evidence type="ECO:0000256" key="1">
    <source>
        <dbReference type="ARBA" id="ARBA00001966"/>
    </source>
</evidence>
<comment type="catalytic activity">
    <reaction evidence="10 11">
        <text>L-serine = pyruvate + NH4(+)</text>
        <dbReference type="Rhea" id="RHEA:19169"/>
        <dbReference type="ChEBI" id="CHEBI:15361"/>
        <dbReference type="ChEBI" id="CHEBI:28938"/>
        <dbReference type="ChEBI" id="CHEBI:33384"/>
        <dbReference type="EC" id="4.3.1.17"/>
    </reaction>
</comment>
<dbReference type="OrthoDB" id="9805537at2"/>
<evidence type="ECO:0000256" key="8">
    <source>
        <dbReference type="ARBA" id="ARBA00023014"/>
    </source>
</evidence>
<evidence type="ECO:0000259" key="12">
    <source>
        <dbReference type="Pfam" id="PF03313"/>
    </source>
</evidence>
<feature type="domain" description="Serine dehydratase-like alpha subunit" evidence="12">
    <location>
        <begin position="133"/>
        <end position="393"/>
    </location>
</feature>
<dbReference type="PANTHER" id="PTHR30182">
    <property type="entry name" value="L-SERINE DEHYDRATASE"/>
    <property type="match status" value="1"/>
</dbReference>
<protein>
    <recommendedName>
        <fullName evidence="11">L-serine dehydratase</fullName>
        <ecNumber evidence="11">4.3.1.17</ecNumber>
    </recommendedName>
</protein>
<proteinExistence type="inferred from homology"/>
<evidence type="ECO:0000256" key="9">
    <source>
        <dbReference type="ARBA" id="ARBA00023239"/>
    </source>
</evidence>
<dbReference type="RefSeq" id="WP_119436154.1">
    <property type="nucleotide sequence ID" value="NZ_QWGR01000001.1"/>
</dbReference>
<evidence type="ECO:0000256" key="10">
    <source>
        <dbReference type="ARBA" id="ARBA00049406"/>
    </source>
</evidence>
<comment type="caution">
    <text evidence="14">The sequence shown here is derived from an EMBL/GenBank/DDBJ whole genome shotgun (WGS) entry which is preliminary data.</text>
</comment>